<evidence type="ECO:0000256" key="6">
    <source>
        <dbReference type="ARBA" id="ARBA00048493"/>
    </source>
</evidence>
<dbReference type="EC" id="2.7.7.23" evidence="3"/>
<dbReference type="PANTHER" id="PTHR11952">
    <property type="entry name" value="UDP- GLUCOSE PYROPHOSPHORYLASE"/>
    <property type="match status" value="1"/>
</dbReference>
<dbReference type="Gene3D" id="3.90.550.10">
    <property type="entry name" value="Spore Coat Polysaccharide Biosynthesis Protein SpsA, Chain A"/>
    <property type="match status" value="1"/>
</dbReference>
<dbReference type="eggNOG" id="KOG2388">
    <property type="taxonomic scope" value="Eukaryota"/>
</dbReference>
<evidence type="ECO:0000313" key="7">
    <source>
        <dbReference type="Proteomes" id="UP000095284"/>
    </source>
</evidence>
<accession>A0A1I7RI62</accession>
<dbReference type="PANTHER" id="PTHR11952:SF2">
    <property type="entry name" value="LD24639P"/>
    <property type="match status" value="1"/>
</dbReference>
<dbReference type="InterPro" id="IPR002618">
    <property type="entry name" value="UDPGP_fam"/>
</dbReference>
<evidence type="ECO:0000256" key="5">
    <source>
        <dbReference type="ARBA" id="ARBA00022695"/>
    </source>
</evidence>
<reference evidence="8" key="1">
    <citation type="submission" date="2016-11" db="UniProtKB">
        <authorList>
            <consortium name="WormBaseParasite"/>
        </authorList>
    </citation>
    <scope>IDENTIFICATION</scope>
</reference>
<evidence type="ECO:0000256" key="1">
    <source>
        <dbReference type="ARBA" id="ARBA00005208"/>
    </source>
</evidence>
<dbReference type="SUPFAM" id="SSF53448">
    <property type="entry name" value="Nucleotide-diphospho-sugar transferases"/>
    <property type="match status" value="1"/>
</dbReference>
<dbReference type="GO" id="GO:0003977">
    <property type="term" value="F:UDP-N-acetylglucosamine diphosphorylase activity"/>
    <property type="evidence" value="ECO:0007669"/>
    <property type="project" value="UniProtKB-EC"/>
</dbReference>
<evidence type="ECO:0000256" key="4">
    <source>
        <dbReference type="ARBA" id="ARBA00022679"/>
    </source>
</evidence>
<organism evidence="7 8">
    <name type="scientific">Bursaphelenchus xylophilus</name>
    <name type="common">Pinewood nematode worm</name>
    <name type="synonym">Aphelenchoides xylophilus</name>
    <dbReference type="NCBI Taxonomy" id="6326"/>
    <lineage>
        <taxon>Eukaryota</taxon>
        <taxon>Metazoa</taxon>
        <taxon>Ecdysozoa</taxon>
        <taxon>Nematoda</taxon>
        <taxon>Chromadorea</taxon>
        <taxon>Rhabditida</taxon>
        <taxon>Tylenchina</taxon>
        <taxon>Tylenchomorpha</taxon>
        <taxon>Aphelenchoidea</taxon>
        <taxon>Aphelenchoididae</taxon>
        <taxon>Bursaphelenchus</taxon>
    </lineage>
</organism>
<evidence type="ECO:0000256" key="3">
    <source>
        <dbReference type="ARBA" id="ARBA00012457"/>
    </source>
</evidence>
<sequence length="481" mass="54805">MIETSKIWPQAGEKFCSPYDEGWVVLSIMDFNFKVNEDFKKLDDSTVVPGLVLYEDGDYVYHKPTNEVKSYDQIPKDRYLVKPEYANEREKMKDQAKGMEAISKGELCVLVLCGGQATRLGADRPKGTFELGLEKPFNTLLRYQAAQIVRLKELAKNRYPSSDPKILWYIMVSKSTHKAIKEHIDDLCTDLDFPRDDIVIFEQQEIPAFSFEGKKFLQKDGTYFMAPNGNGGLYDSLRPHLSELESSGVRYVHVYCVDNILCRVGDPIFLSKFIEKEADCAAKVVEKKVPSEKVGVICLENGKPTVVEYTELPKELAAERTDDGKLKYRAGSIANHLFSLDFLKEACQLHLPYHIARKKIPFYDPVMDMVFHKTINRENGVKLERFIFDVFPASKNFLVFQVERSDEFSPLKNPDSAGVDCPSTCRRDLSNLHAKWLQQAGIILEKEILFISPLRTYDGEGLSSEETAVSAGGYFDFFLKH</sequence>
<dbReference type="CDD" id="cd04193">
    <property type="entry name" value="UDPGlcNAc_PPase"/>
    <property type="match status" value="1"/>
</dbReference>
<dbReference type="InterPro" id="IPR039741">
    <property type="entry name" value="UDP-sugar_pyrophosphorylase"/>
</dbReference>
<keyword evidence="5" id="KW-0548">Nucleotidyltransferase</keyword>
<comment type="similarity">
    <text evidence="2">Belongs to the UDPGP type 1 family.</text>
</comment>
<dbReference type="Pfam" id="PF01704">
    <property type="entry name" value="UDPGP"/>
    <property type="match status" value="1"/>
</dbReference>
<name>A0A1I7RI62_BURXY</name>
<dbReference type="Proteomes" id="UP000095284">
    <property type="component" value="Unplaced"/>
</dbReference>
<dbReference type="WBParaSite" id="BXY_0039100.1">
    <property type="protein sequence ID" value="BXY_0039100.1"/>
    <property type="gene ID" value="BXY_0039100"/>
</dbReference>
<evidence type="ECO:0000256" key="2">
    <source>
        <dbReference type="ARBA" id="ARBA00010401"/>
    </source>
</evidence>
<dbReference type="AlphaFoldDB" id="A0A1I7RI62"/>
<dbReference type="InterPro" id="IPR029044">
    <property type="entry name" value="Nucleotide-diphossugar_trans"/>
</dbReference>
<protein>
    <recommendedName>
        <fullName evidence="3">UDP-N-acetylglucosamine diphosphorylase</fullName>
        <ecNumber evidence="3">2.7.7.23</ecNumber>
    </recommendedName>
</protein>
<proteinExistence type="inferred from homology"/>
<keyword evidence="4" id="KW-0808">Transferase</keyword>
<comment type="catalytic activity">
    <reaction evidence="6">
        <text>N-acetyl-alpha-D-glucosamine 1-phosphate + UTP + H(+) = UDP-N-acetyl-alpha-D-glucosamine + diphosphate</text>
        <dbReference type="Rhea" id="RHEA:13509"/>
        <dbReference type="ChEBI" id="CHEBI:15378"/>
        <dbReference type="ChEBI" id="CHEBI:33019"/>
        <dbReference type="ChEBI" id="CHEBI:46398"/>
        <dbReference type="ChEBI" id="CHEBI:57705"/>
        <dbReference type="ChEBI" id="CHEBI:57776"/>
        <dbReference type="EC" id="2.7.7.23"/>
    </reaction>
</comment>
<comment type="pathway">
    <text evidence="1">Nucleotide-sugar biosynthesis; UDP-N-acetyl-alpha-D-glucosamine biosynthesis; UDP-N-acetyl-alpha-D-glucosamine from N-acetyl-alpha-D-glucosamine 1-phosphate: step 1/1.</text>
</comment>
<evidence type="ECO:0000313" key="8">
    <source>
        <dbReference type="WBParaSite" id="BXY_0039100.1"/>
    </source>
</evidence>